<gene>
    <name evidence="1" type="ORF">BFJ72_g15371</name>
</gene>
<dbReference type="AlphaFoldDB" id="A0A420RCI4"/>
<dbReference type="InterPro" id="IPR029063">
    <property type="entry name" value="SAM-dependent_MTases_sf"/>
</dbReference>
<dbReference type="Proteomes" id="UP000283569">
    <property type="component" value="Unassembled WGS sequence"/>
</dbReference>
<sequence length="171" mass="18689">MDQVPTYPKQFETLGHALEAISDDDSRWKAYDYLVDKAKRDAAAGKNFKPNLVKPEDEHVGGISRGYARVRQTDPRLVRGDGLQRLFTPEEHARIKGIPEYLVRGFPASIAHEALGQSILYGHAKGIGEALAVQLLGLPKLGQCEPGRQLAGPLAEFAAMDLFGTSTPKPI</sequence>
<evidence type="ECO:0000313" key="1">
    <source>
        <dbReference type="EMBL" id="RKL14737.1"/>
    </source>
</evidence>
<dbReference type="SUPFAM" id="SSF53335">
    <property type="entry name" value="S-adenosyl-L-methionine-dependent methyltransferases"/>
    <property type="match status" value="1"/>
</dbReference>
<proteinExistence type="predicted"/>
<evidence type="ECO:0008006" key="3">
    <source>
        <dbReference type="Google" id="ProtNLM"/>
    </source>
</evidence>
<organism evidence="1 2">
    <name type="scientific">Gibberella intermedia</name>
    <name type="common">Bulb rot disease fungus</name>
    <name type="synonym">Fusarium proliferatum</name>
    <dbReference type="NCBI Taxonomy" id="948311"/>
    <lineage>
        <taxon>Eukaryota</taxon>
        <taxon>Fungi</taxon>
        <taxon>Dikarya</taxon>
        <taxon>Ascomycota</taxon>
        <taxon>Pezizomycotina</taxon>
        <taxon>Sordariomycetes</taxon>
        <taxon>Hypocreomycetidae</taxon>
        <taxon>Hypocreales</taxon>
        <taxon>Nectriaceae</taxon>
        <taxon>Fusarium</taxon>
        <taxon>Fusarium fujikuroi species complex</taxon>
    </lineage>
</organism>
<comment type="caution">
    <text evidence="1">The sequence shown here is derived from an EMBL/GenBank/DDBJ whole genome shotgun (WGS) entry which is preliminary data.</text>
</comment>
<reference evidence="1 2" key="1">
    <citation type="journal article" date="2018" name="Sci. Rep.">
        <title>Characterisation of pathogen-specific regions and novel effector candidates in Fusarium oxysporum f. sp. cepae.</title>
        <authorList>
            <person name="Armitage A.D."/>
            <person name="Taylor A."/>
            <person name="Sobczyk M.K."/>
            <person name="Baxter L."/>
            <person name="Greenfield B.P."/>
            <person name="Bates H.J."/>
            <person name="Wilson F."/>
            <person name="Jackson A.C."/>
            <person name="Ott S."/>
            <person name="Harrison R.J."/>
            <person name="Clarkson J.P."/>
        </authorList>
    </citation>
    <scope>NUCLEOTIDE SEQUENCE [LARGE SCALE GENOMIC DNA]</scope>
    <source>
        <strain evidence="1 2">Fp_A8</strain>
    </source>
</reference>
<dbReference type="EMBL" id="MRDB01000412">
    <property type="protein sequence ID" value="RKL14737.1"/>
    <property type="molecule type" value="Genomic_DNA"/>
</dbReference>
<accession>A0A420RCI4</accession>
<name>A0A420RCI4_GIBIN</name>
<evidence type="ECO:0000313" key="2">
    <source>
        <dbReference type="Proteomes" id="UP000283569"/>
    </source>
</evidence>
<protein>
    <recommendedName>
        <fullName evidence="3">DNA (Cytosine-5-)-methyltransferase</fullName>
    </recommendedName>
</protein>